<name>A0AC34GSS5_9BILA</name>
<dbReference type="WBParaSite" id="ES5_v2.g7783.t1">
    <property type="protein sequence ID" value="ES5_v2.g7783.t1"/>
    <property type="gene ID" value="ES5_v2.g7783"/>
</dbReference>
<reference evidence="2" key="1">
    <citation type="submission" date="2022-11" db="UniProtKB">
        <authorList>
            <consortium name="WormBaseParasite"/>
        </authorList>
    </citation>
    <scope>IDENTIFICATION</scope>
</reference>
<evidence type="ECO:0000313" key="2">
    <source>
        <dbReference type="WBParaSite" id="ES5_v2.g7783.t1"/>
    </source>
</evidence>
<protein>
    <submittedName>
        <fullName evidence="2">Uncharacterized protein</fullName>
    </submittedName>
</protein>
<evidence type="ECO:0000313" key="1">
    <source>
        <dbReference type="Proteomes" id="UP000887579"/>
    </source>
</evidence>
<organism evidence="1 2">
    <name type="scientific">Panagrolaimus sp. ES5</name>
    <dbReference type="NCBI Taxonomy" id="591445"/>
    <lineage>
        <taxon>Eukaryota</taxon>
        <taxon>Metazoa</taxon>
        <taxon>Ecdysozoa</taxon>
        <taxon>Nematoda</taxon>
        <taxon>Chromadorea</taxon>
        <taxon>Rhabditida</taxon>
        <taxon>Tylenchina</taxon>
        <taxon>Panagrolaimomorpha</taxon>
        <taxon>Panagrolaimoidea</taxon>
        <taxon>Panagrolaimidae</taxon>
        <taxon>Panagrolaimus</taxon>
    </lineage>
</organism>
<proteinExistence type="predicted"/>
<sequence>MGKGKKSVKSQEVKAPVQEKAEEKPEVDVEMEQVKNTIEFQTRSLDRLKTIRTGKRKILDIFRQSGDQLDKKLMEQLHERYNEFVCQESEILELLRRTMGLNNTEGGPATEADTAVNDLCAQIAETNAKLAQAKQKNDKLEREAVNRKINVKEIEEQRDSLQNRVRNIQEENVSKKQTVLKLLNIIRENPEILEKSQKAGNPEPGFSCIQAAQSTPGTSKEYDEISKHLESIKARRGRMNAIRERLSQVSAAQKMDDTYQSALKRLDALSTIRKTLEESAAATATPEEEEKKEAKTESNQKEENKEAEKFPLETKPPLISTTSVQLVTDSDGDEEEEEEEEIGEVDKVSFKHFL</sequence>
<accession>A0AC34GSS5</accession>
<dbReference type="Proteomes" id="UP000887579">
    <property type="component" value="Unplaced"/>
</dbReference>